<reference evidence="2" key="1">
    <citation type="journal article" date="2010" name="BMC Evol. Biol.">
        <title>Generation of microsatellite repeat families by RTE retrotransposons in lepidopteran genomes.</title>
        <authorList>
            <person name="Tay W.T."/>
            <person name="Behere G.T."/>
            <person name="Batterham P."/>
            <person name="Heckel D.G."/>
        </authorList>
    </citation>
    <scope>NUCLEOTIDE SEQUENCE</scope>
</reference>
<dbReference type="EMBL" id="FJ265560">
    <property type="protein sequence ID" value="ADI61828.1"/>
    <property type="molecule type" value="Genomic_DNA"/>
</dbReference>
<feature type="domain" description="Reverse transcriptase" evidence="1">
    <location>
        <begin position="554"/>
        <end position="824"/>
    </location>
</feature>
<evidence type="ECO:0000259" key="1">
    <source>
        <dbReference type="PROSITE" id="PS50878"/>
    </source>
</evidence>
<dbReference type="Gene3D" id="3.60.10.10">
    <property type="entry name" value="Endonuclease/exonuclease/phosphatase"/>
    <property type="match status" value="1"/>
</dbReference>
<dbReference type="PANTHER" id="PTHR47027">
    <property type="entry name" value="REVERSE TRANSCRIPTASE DOMAIN-CONTAINING PROTEIN"/>
    <property type="match status" value="1"/>
</dbReference>
<dbReference type="CDD" id="cd09076">
    <property type="entry name" value="L1-EN"/>
    <property type="match status" value="1"/>
</dbReference>
<dbReference type="SUPFAM" id="SSF56219">
    <property type="entry name" value="DNase I-like"/>
    <property type="match status" value="1"/>
</dbReference>
<dbReference type="SUPFAM" id="SSF56672">
    <property type="entry name" value="DNA/RNA polymerases"/>
    <property type="match status" value="1"/>
</dbReference>
<dbReference type="PANTHER" id="PTHR47027:SF8">
    <property type="entry name" value="RIBONUCLEASE H"/>
    <property type="match status" value="1"/>
</dbReference>
<dbReference type="PROSITE" id="PS50878">
    <property type="entry name" value="RT_POL"/>
    <property type="match status" value="1"/>
</dbReference>
<sequence>MEVNIMEPRLPCEPPGDRRCIASGACGGKWATGHVGVGDQAPRGNNVTGNSAALPVKLRKIQKIGTWNVRGLLKPGKIDIVEGEVTKCDLCICGLSETHWRNSGHFFTENHAVYFSGNDNDSQNGVAILVPRHRKNCVIGYEPVSDRIISMKLKASPVNLNLIQVYAPTSTALPEVLENFYRELQIVIAKVPNRELLVIMGDFNSKIGANSNLYNNCVGKFGLGLRNERGERLMRFANENGLTVANSLFQHHPRRLYTWTSPGGKHRNQIDYILIRSRWRTSVLNAHTLPGACCGSDHELLVAKIRLKLKAARSPRAQRRIEVTDRAKFTAAFERKWTEWTDVNHNEATPEMLWSKAKHLIQNAVIESKPISEMRKRQHWMTDGTLALIEERRQKKAQGIDTNKLNVLSANIQASCRRDHNSHLRNICEEVEKHAMKHESRDLYHKIRFITKSLPSKTWAIVNDKNELITELDQISETWKRYCQSLFQDPQSRQFTSTDPNDEDLEPSILLSEVRAAIKHLKNRKATGRDAIPIETIKALGERGDDMFHKICNRVWQTGVWPSEWAHTVFTPLHKKGSTKKCNNYRLIALTSHSSKIMLHILNERLKTYLSKEIAPEQAGFVRGKGTREQIFIVRQIIEKAREFNRPTYICFVDFSKAFDSVKWPVLWKTLLDLGTPKHLVHLLRRLYENGTASVRADDVLSGNFHPSAGVRQGCIVSPLLFNAYTEIIMRITLENWTDGVAIGGYRIANLRYADDTTLFATDAQCLGELLSRMERVSLEFGLRINRNKTKVMIVDRAMNNSPDVTQIAGCDVVQSYIYLGALISNNGGCMDEIRRRMAVTRSAMDGLRKVWGNRNITKTTKIRLVRTLIFSIFLYAAETWTVRDVERKKIDALEMWCWRRMLGVSWTDFRTNVSILQELGIKQRLFGIVQSRMVNFFGHVSRRDGRSIERLVVQGSVDGTRPRGRPPMRWTDQIKTAVGGPLNECSRMASSRERWRDIVRRIKSTPYNTT</sequence>
<dbReference type="InterPro" id="IPR000477">
    <property type="entry name" value="RT_dom"/>
</dbReference>
<dbReference type="CDD" id="cd01650">
    <property type="entry name" value="RT_nLTR_like"/>
    <property type="match status" value="1"/>
</dbReference>
<name>D7F175_BOMMO</name>
<dbReference type="GO" id="GO:0003964">
    <property type="term" value="F:RNA-directed DNA polymerase activity"/>
    <property type="evidence" value="ECO:0007669"/>
    <property type="project" value="UniProtKB-KW"/>
</dbReference>
<keyword evidence="2" id="KW-0255">Endonuclease</keyword>
<keyword evidence="2" id="KW-0548">Nucleotidyltransferase</keyword>
<keyword evidence="2" id="KW-0540">Nuclease</keyword>
<proteinExistence type="predicted"/>
<accession>D7F175</accession>
<protein>
    <submittedName>
        <fullName evidence="2">Endonuclease-reverse transcriptase</fullName>
    </submittedName>
</protein>
<dbReference type="InterPro" id="IPR036691">
    <property type="entry name" value="Endo/exonu/phosph_ase_sf"/>
</dbReference>
<keyword evidence="2" id="KW-0808">Transferase</keyword>
<keyword evidence="2" id="KW-0378">Hydrolase</keyword>
<dbReference type="InterPro" id="IPR043502">
    <property type="entry name" value="DNA/RNA_pol_sf"/>
</dbReference>
<dbReference type="Pfam" id="PF00078">
    <property type="entry name" value="RVT_1"/>
    <property type="match status" value="1"/>
</dbReference>
<dbReference type="AlphaFoldDB" id="D7F175"/>
<keyword evidence="2" id="KW-0695">RNA-directed DNA polymerase</keyword>
<dbReference type="Pfam" id="PF03372">
    <property type="entry name" value="Exo_endo_phos"/>
    <property type="match status" value="1"/>
</dbReference>
<dbReference type="InterPro" id="IPR005135">
    <property type="entry name" value="Endo/exonuclease/phosphatase"/>
</dbReference>
<organism evidence="2">
    <name type="scientific">Bombyx mori</name>
    <name type="common">Silk moth</name>
    <dbReference type="NCBI Taxonomy" id="7091"/>
    <lineage>
        <taxon>Eukaryota</taxon>
        <taxon>Metazoa</taxon>
        <taxon>Ecdysozoa</taxon>
        <taxon>Arthropoda</taxon>
        <taxon>Hexapoda</taxon>
        <taxon>Insecta</taxon>
        <taxon>Pterygota</taxon>
        <taxon>Neoptera</taxon>
        <taxon>Endopterygota</taxon>
        <taxon>Lepidoptera</taxon>
        <taxon>Glossata</taxon>
        <taxon>Ditrysia</taxon>
        <taxon>Bombycoidea</taxon>
        <taxon>Bombycidae</taxon>
        <taxon>Bombycinae</taxon>
        <taxon>Bombyx</taxon>
    </lineage>
</organism>
<evidence type="ECO:0000313" key="2">
    <source>
        <dbReference type="EMBL" id="ADI61828.1"/>
    </source>
</evidence>
<dbReference type="GO" id="GO:0004519">
    <property type="term" value="F:endonuclease activity"/>
    <property type="evidence" value="ECO:0007669"/>
    <property type="project" value="UniProtKB-KW"/>
</dbReference>